<evidence type="ECO:0000259" key="6">
    <source>
        <dbReference type="PROSITE" id="PS50931"/>
    </source>
</evidence>
<sequence length="196" mass="21218">MLQTSFTLRQLEYFVATAETGKIRAAADRCHISPVSLGVALSELERGLGVQPAIRRRAKGITLTPNGKEVLAMARDVLTKASDLQVAADETAEQLAGTLRIGCHTALGLAILPEVCDTFASAHPALRIGFRDDSQDKLQAASWRARSRWPSSTSGTSRRTSTPSPCWRCNRGSSSLPTIASLIGRRSDWTNSPMIR</sequence>
<comment type="similarity">
    <text evidence="1">Belongs to the LysR transcriptional regulatory family.</text>
</comment>
<dbReference type="EMBL" id="CP091139">
    <property type="protein sequence ID" value="UUT34691.1"/>
    <property type="molecule type" value="Genomic_DNA"/>
</dbReference>
<organism evidence="7 8">
    <name type="scientific">Microbacterium elymi</name>
    <dbReference type="NCBI Taxonomy" id="2909587"/>
    <lineage>
        <taxon>Bacteria</taxon>
        <taxon>Bacillati</taxon>
        <taxon>Actinomycetota</taxon>
        <taxon>Actinomycetes</taxon>
        <taxon>Micrococcales</taxon>
        <taxon>Microbacteriaceae</taxon>
        <taxon>Microbacterium</taxon>
    </lineage>
</organism>
<keyword evidence="4" id="KW-0804">Transcription</keyword>
<evidence type="ECO:0000256" key="4">
    <source>
        <dbReference type="ARBA" id="ARBA00023163"/>
    </source>
</evidence>
<proteinExistence type="inferred from homology"/>
<dbReference type="InterPro" id="IPR036390">
    <property type="entry name" value="WH_DNA-bd_sf"/>
</dbReference>
<name>A0ABY5NHW9_9MICO</name>
<keyword evidence="2" id="KW-0805">Transcription regulation</keyword>
<feature type="compositionally biased region" description="Low complexity" evidence="5">
    <location>
        <begin position="141"/>
        <end position="165"/>
    </location>
</feature>
<reference evidence="7" key="1">
    <citation type="submission" date="2022-01" db="EMBL/GenBank/DDBJ databases">
        <title>Microbacterium eymi and Microbacterium rhizovicinus sp. nov., isolated from the rhizospheric soil of Elymus tsukushiensis, a plant native to the Dokdo Islands, Republic of Korea.</title>
        <authorList>
            <person name="Hwang Y.J."/>
        </authorList>
    </citation>
    <scope>NUCLEOTIDE SEQUENCE</scope>
    <source>
        <strain evidence="7">KUDC0405</strain>
    </source>
</reference>
<accession>A0ABY5NHW9</accession>
<dbReference type="PANTHER" id="PTHR30346">
    <property type="entry name" value="TRANSCRIPTIONAL DUAL REGULATOR HCAR-RELATED"/>
    <property type="match status" value="1"/>
</dbReference>
<dbReference type="SUPFAM" id="SSF46785">
    <property type="entry name" value="Winged helix' DNA-binding domain"/>
    <property type="match status" value="1"/>
</dbReference>
<evidence type="ECO:0000256" key="3">
    <source>
        <dbReference type="ARBA" id="ARBA00023125"/>
    </source>
</evidence>
<dbReference type="Gene3D" id="1.10.10.10">
    <property type="entry name" value="Winged helix-like DNA-binding domain superfamily/Winged helix DNA-binding domain"/>
    <property type="match status" value="1"/>
</dbReference>
<evidence type="ECO:0000256" key="5">
    <source>
        <dbReference type="SAM" id="MobiDB-lite"/>
    </source>
</evidence>
<dbReference type="InterPro" id="IPR036388">
    <property type="entry name" value="WH-like_DNA-bd_sf"/>
</dbReference>
<dbReference type="PANTHER" id="PTHR30346:SF0">
    <property type="entry name" value="HCA OPERON TRANSCRIPTIONAL ACTIVATOR HCAR"/>
    <property type="match status" value="1"/>
</dbReference>
<dbReference type="Proteomes" id="UP001054811">
    <property type="component" value="Chromosome"/>
</dbReference>
<dbReference type="Pfam" id="PF00126">
    <property type="entry name" value="HTH_1"/>
    <property type="match status" value="1"/>
</dbReference>
<dbReference type="PROSITE" id="PS50931">
    <property type="entry name" value="HTH_LYSR"/>
    <property type="match status" value="1"/>
</dbReference>
<evidence type="ECO:0000256" key="1">
    <source>
        <dbReference type="ARBA" id="ARBA00009437"/>
    </source>
</evidence>
<evidence type="ECO:0000313" key="7">
    <source>
        <dbReference type="EMBL" id="UUT34691.1"/>
    </source>
</evidence>
<feature type="region of interest" description="Disordered" evidence="5">
    <location>
        <begin position="141"/>
        <end position="167"/>
    </location>
</feature>
<keyword evidence="3" id="KW-0238">DNA-binding</keyword>
<protein>
    <submittedName>
        <fullName evidence="7">LysR family transcriptional regulator</fullName>
    </submittedName>
</protein>
<gene>
    <name evidence="7" type="ORF">L2X98_29910</name>
</gene>
<evidence type="ECO:0000313" key="8">
    <source>
        <dbReference type="Proteomes" id="UP001054811"/>
    </source>
</evidence>
<dbReference type="InterPro" id="IPR000847">
    <property type="entry name" value="LysR_HTH_N"/>
</dbReference>
<dbReference type="Gene3D" id="3.40.190.10">
    <property type="entry name" value="Periplasmic binding protein-like II"/>
    <property type="match status" value="1"/>
</dbReference>
<evidence type="ECO:0000256" key="2">
    <source>
        <dbReference type="ARBA" id="ARBA00023015"/>
    </source>
</evidence>
<feature type="domain" description="HTH lysR-type" evidence="6">
    <location>
        <begin position="6"/>
        <end position="64"/>
    </location>
</feature>
<keyword evidence="8" id="KW-1185">Reference proteome</keyword>